<feature type="compositionally biased region" description="Basic and acidic residues" evidence="1">
    <location>
        <begin position="84"/>
        <end position="95"/>
    </location>
</feature>
<proteinExistence type="predicted"/>
<feature type="region of interest" description="Disordered" evidence="1">
    <location>
        <begin position="78"/>
        <end position="104"/>
    </location>
</feature>
<evidence type="ECO:0000256" key="1">
    <source>
        <dbReference type="SAM" id="MobiDB-lite"/>
    </source>
</evidence>
<comment type="caution">
    <text evidence="2">The sequence shown here is derived from an EMBL/GenBank/DDBJ whole genome shotgun (WGS) entry which is preliminary data.</text>
</comment>
<organism evidence="2 3">
    <name type="scientific">Durusdinium trenchii</name>
    <dbReference type="NCBI Taxonomy" id="1381693"/>
    <lineage>
        <taxon>Eukaryota</taxon>
        <taxon>Sar</taxon>
        <taxon>Alveolata</taxon>
        <taxon>Dinophyceae</taxon>
        <taxon>Suessiales</taxon>
        <taxon>Symbiodiniaceae</taxon>
        <taxon>Durusdinium</taxon>
    </lineage>
</organism>
<feature type="non-terminal residue" evidence="2">
    <location>
        <position position="1"/>
    </location>
</feature>
<evidence type="ECO:0000313" key="2">
    <source>
        <dbReference type="EMBL" id="CAK9075894.1"/>
    </source>
</evidence>
<protein>
    <submittedName>
        <fullName evidence="2">Uncharacterized protein</fullName>
    </submittedName>
</protein>
<accession>A0ABP0PLX4</accession>
<name>A0ABP0PLX4_9DINO</name>
<reference evidence="2 3" key="1">
    <citation type="submission" date="2024-02" db="EMBL/GenBank/DDBJ databases">
        <authorList>
            <person name="Chen Y."/>
            <person name="Shah S."/>
            <person name="Dougan E. K."/>
            <person name="Thang M."/>
            <person name="Chan C."/>
        </authorList>
    </citation>
    <scope>NUCLEOTIDE SEQUENCE [LARGE SCALE GENOMIC DNA]</scope>
</reference>
<sequence>NRRFTKLLSAVRNNQPKPPVDLRFEKKPSFGRDSCPEVVAGCMSFLENVYQSIAENLPDVRDESWDGILSDEGPSIDLSFAGDASKEPPKTSEHKPKQKKHHRGVEVCAGRSVADGCEEKFLPDGTFKEYWIQYKSQSSSARDWKNSAGMAKAFQIGKQESDALFALATAVPEPICSELQQLVTTRGMSRFLNHDVIGKGTFSTGFSSGIGPAESWSEALTNLPGDLQLVKLYLARLAGDHDNTPAPLRKAVSFKDAIKVHQSCGVFLFMMAKLQSIAPEKEFEGMRNDLLNQFKCGLLDADLLHCVDQQVPANAELLSVGAMRRGVPCAGELMQGVLTGIDVKPTDKVAWFDIIPNRLAEFARAALENLLDGAARSKVAMQYVGLVKEDKLTELRSTLERQQCGFTAEGKTPYIHSCAYRRNYGVELGCPHAWQTNFSTVSSPGRFQNDSPEQEEVKQLQKQFLEEFGEAGDPTARITTPSRAHGVCDYTVDEGLKPLDTSRTVNLTAIPVASFTGERLGALPGRAGKPTLALDKDFHLWLVNSSNEEMEVTAGELFGFGTGSYNTQVVTREAEETNGLAWRLSSDRALVVFEKEPMALRELLRKLTVENGLADMN</sequence>
<keyword evidence="3" id="KW-1185">Reference proteome</keyword>
<dbReference type="Proteomes" id="UP001642484">
    <property type="component" value="Unassembled WGS sequence"/>
</dbReference>
<feature type="non-terminal residue" evidence="2">
    <location>
        <position position="617"/>
    </location>
</feature>
<dbReference type="EMBL" id="CAXAMN010023208">
    <property type="protein sequence ID" value="CAK9075894.1"/>
    <property type="molecule type" value="Genomic_DNA"/>
</dbReference>
<evidence type="ECO:0000313" key="3">
    <source>
        <dbReference type="Proteomes" id="UP001642484"/>
    </source>
</evidence>
<gene>
    <name evidence="2" type="ORF">CCMP2556_LOCUS37399</name>
</gene>